<evidence type="ECO:0000256" key="3">
    <source>
        <dbReference type="HAMAP-Rule" id="MF_01384"/>
    </source>
</evidence>
<gene>
    <name evidence="3" type="primary">ureD</name>
    <name evidence="4" type="ORF">C7B47_11475</name>
</gene>
<comment type="caution">
    <text evidence="4">The sequence shown here is derived from an EMBL/GenBank/DDBJ whole genome shotgun (WGS) entry which is preliminary data.</text>
</comment>
<dbReference type="GO" id="GO:0005737">
    <property type="term" value="C:cytoplasm"/>
    <property type="evidence" value="ECO:0007669"/>
    <property type="project" value="UniProtKB-SubCell"/>
</dbReference>
<dbReference type="EMBL" id="PXYX01000025">
    <property type="protein sequence ID" value="PSR25827.1"/>
    <property type="molecule type" value="Genomic_DNA"/>
</dbReference>
<dbReference type="Pfam" id="PF01774">
    <property type="entry name" value="UreD"/>
    <property type="match status" value="1"/>
</dbReference>
<evidence type="ECO:0000313" key="4">
    <source>
        <dbReference type="EMBL" id="PSR25827.1"/>
    </source>
</evidence>
<dbReference type="GO" id="GO:0016151">
    <property type="term" value="F:nickel cation binding"/>
    <property type="evidence" value="ECO:0007669"/>
    <property type="project" value="UniProtKB-UniRule"/>
</dbReference>
<comment type="function">
    <text evidence="3">Required for maturation of urease via the functional incorporation of the urease nickel metallocenter.</text>
</comment>
<dbReference type="PANTHER" id="PTHR33643:SF1">
    <property type="entry name" value="UREASE ACCESSORY PROTEIN D"/>
    <property type="match status" value="1"/>
</dbReference>
<name>A0A2T2WUA4_SULTH</name>
<evidence type="ECO:0000256" key="1">
    <source>
        <dbReference type="ARBA" id="ARBA00007177"/>
    </source>
</evidence>
<evidence type="ECO:0000313" key="5">
    <source>
        <dbReference type="Proteomes" id="UP000242705"/>
    </source>
</evidence>
<comment type="subcellular location">
    <subcellularLocation>
        <location evidence="3">Cytoplasm</location>
    </subcellularLocation>
</comment>
<dbReference type="HAMAP" id="MF_01384">
    <property type="entry name" value="UreD"/>
    <property type="match status" value="1"/>
</dbReference>
<protein>
    <recommendedName>
        <fullName evidence="3">Urease accessory protein UreD</fullName>
    </recommendedName>
</protein>
<evidence type="ECO:0000256" key="2">
    <source>
        <dbReference type="ARBA" id="ARBA00023186"/>
    </source>
</evidence>
<keyword evidence="2 3" id="KW-0143">Chaperone</keyword>
<dbReference type="InterPro" id="IPR002669">
    <property type="entry name" value="UreD"/>
</dbReference>
<dbReference type="PANTHER" id="PTHR33643">
    <property type="entry name" value="UREASE ACCESSORY PROTEIN D"/>
    <property type="match status" value="1"/>
</dbReference>
<organism evidence="4 5">
    <name type="scientific">Sulfobacillus thermosulfidooxidans</name>
    <dbReference type="NCBI Taxonomy" id="28034"/>
    <lineage>
        <taxon>Bacteria</taxon>
        <taxon>Bacillati</taxon>
        <taxon>Bacillota</taxon>
        <taxon>Clostridia</taxon>
        <taxon>Eubacteriales</taxon>
        <taxon>Clostridiales Family XVII. Incertae Sedis</taxon>
        <taxon>Sulfobacillus</taxon>
    </lineage>
</organism>
<comment type="similarity">
    <text evidence="1 3">Belongs to the UreD family.</text>
</comment>
<reference evidence="4 5" key="1">
    <citation type="journal article" date="2014" name="BMC Genomics">
        <title>Comparison of environmental and isolate Sulfobacillus genomes reveals diverse carbon, sulfur, nitrogen, and hydrogen metabolisms.</title>
        <authorList>
            <person name="Justice N.B."/>
            <person name="Norman A."/>
            <person name="Brown C.T."/>
            <person name="Singh A."/>
            <person name="Thomas B.C."/>
            <person name="Banfield J.F."/>
        </authorList>
    </citation>
    <scope>NUCLEOTIDE SEQUENCE [LARGE SCALE GENOMIC DNA]</scope>
    <source>
        <strain evidence="4">AMDSBA5</strain>
    </source>
</reference>
<dbReference type="AlphaFoldDB" id="A0A2T2WUA4"/>
<sequence length="283" mass="32716">MGKKMAISRQRIHVYPHRIDTYFESPLHLFVLNHTSPFHVVSAELGGILEEDFFETEIIVEPHASLWLSTQEATKLLAMPSGSARHDWHIILKDHAQLVSIPHAIIPYAQSDYTQIVTCELGHHATLIWAEELVAGRIAHGERFQFRHFHSRLTVMQGHSPDPIYHENLCFKPFEQTLHHDGNWEQFTAWGSLLVMDSEHIASSPDMLPLDYSHDVRRAPYQFGHESRSDKISEMPRQYQGISPIRGGYLWRMMSEEPQIVHDSLHKAINQRRDTHTSNVVFP</sequence>
<comment type="subunit">
    <text evidence="3">UreD, UreF and UreG form a complex that acts as a GTP-hydrolysis-dependent molecular chaperone, activating the urease apoprotein by helping to assemble the nickel containing metallocenter of UreC. The UreE protein probably delivers the nickel.</text>
</comment>
<accession>A0A2T2WUA4</accession>
<keyword evidence="3" id="KW-0963">Cytoplasm</keyword>
<dbReference type="Proteomes" id="UP000242705">
    <property type="component" value="Unassembled WGS sequence"/>
</dbReference>
<proteinExistence type="inferred from homology"/>
<keyword evidence="3" id="KW-0996">Nickel insertion</keyword>